<dbReference type="InterPro" id="IPR001387">
    <property type="entry name" value="Cro/C1-type_HTH"/>
</dbReference>
<dbReference type="SMART" id="SM00530">
    <property type="entry name" value="HTH_XRE"/>
    <property type="match status" value="1"/>
</dbReference>
<keyword evidence="3" id="KW-1185">Reference proteome</keyword>
<evidence type="ECO:0000313" key="3">
    <source>
        <dbReference type="Proteomes" id="UP000646749"/>
    </source>
</evidence>
<protein>
    <recommendedName>
        <fullName evidence="1">HTH cro/C1-type domain-containing protein</fullName>
    </recommendedName>
</protein>
<dbReference type="CDD" id="cd00093">
    <property type="entry name" value="HTH_XRE"/>
    <property type="match status" value="1"/>
</dbReference>
<organism evidence="2 3">
    <name type="scientific">Plantactinospora endophytica</name>
    <dbReference type="NCBI Taxonomy" id="673535"/>
    <lineage>
        <taxon>Bacteria</taxon>
        <taxon>Bacillati</taxon>
        <taxon>Actinomycetota</taxon>
        <taxon>Actinomycetes</taxon>
        <taxon>Micromonosporales</taxon>
        <taxon>Micromonosporaceae</taxon>
        <taxon>Plantactinospora</taxon>
    </lineage>
</organism>
<dbReference type="Pfam" id="PF01381">
    <property type="entry name" value="HTH_3"/>
    <property type="match status" value="1"/>
</dbReference>
<sequence>MTRPDVGSLIERARGAAGLSQRALADRTGISQSTLSRIISGDRAAKMPEIVAIAWATGHTVAQLTGAGTVADRVQSAARATNGSRMQEMHQALLHFLELDDYLEEQAIPAVDLMSAENRDR</sequence>
<name>A0ABQ4DSN6_9ACTN</name>
<dbReference type="Proteomes" id="UP000646749">
    <property type="component" value="Unassembled WGS sequence"/>
</dbReference>
<proteinExistence type="predicted"/>
<dbReference type="RefSeq" id="WP_203863805.1">
    <property type="nucleotide sequence ID" value="NZ_BONW01000001.1"/>
</dbReference>
<dbReference type="SUPFAM" id="SSF47413">
    <property type="entry name" value="lambda repressor-like DNA-binding domains"/>
    <property type="match status" value="1"/>
</dbReference>
<gene>
    <name evidence="2" type="ORF">Pen02_00170</name>
</gene>
<evidence type="ECO:0000313" key="2">
    <source>
        <dbReference type="EMBL" id="GIG85081.1"/>
    </source>
</evidence>
<comment type="caution">
    <text evidence="2">The sequence shown here is derived from an EMBL/GenBank/DDBJ whole genome shotgun (WGS) entry which is preliminary data.</text>
</comment>
<dbReference type="Gene3D" id="1.10.260.40">
    <property type="entry name" value="lambda repressor-like DNA-binding domains"/>
    <property type="match status" value="1"/>
</dbReference>
<dbReference type="InterPro" id="IPR010982">
    <property type="entry name" value="Lambda_DNA-bd_dom_sf"/>
</dbReference>
<feature type="domain" description="HTH cro/C1-type" evidence="1">
    <location>
        <begin position="10"/>
        <end position="64"/>
    </location>
</feature>
<dbReference type="EMBL" id="BONW01000001">
    <property type="protein sequence ID" value="GIG85081.1"/>
    <property type="molecule type" value="Genomic_DNA"/>
</dbReference>
<evidence type="ECO:0000259" key="1">
    <source>
        <dbReference type="PROSITE" id="PS50943"/>
    </source>
</evidence>
<dbReference type="PROSITE" id="PS50943">
    <property type="entry name" value="HTH_CROC1"/>
    <property type="match status" value="1"/>
</dbReference>
<reference evidence="2 3" key="1">
    <citation type="submission" date="2021-01" db="EMBL/GenBank/DDBJ databases">
        <title>Whole genome shotgun sequence of Plantactinospora endophytica NBRC 110450.</title>
        <authorList>
            <person name="Komaki H."/>
            <person name="Tamura T."/>
        </authorList>
    </citation>
    <scope>NUCLEOTIDE SEQUENCE [LARGE SCALE GENOMIC DNA]</scope>
    <source>
        <strain evidence="2 3">NBRC 110450</strain>
    </source>
</reference>
<accession>A0ABQ4DSN6</accession>